<dbReference type="OrthoDB" id="199913at2759"/>
<evidence type="ECO:0000256" key="2">
    <source>
        <dbReference type="ARBA" id="ARBA00010701"/>
    </source>
</evidence>
<dbReference type="SUPFAM" id="SSF53474">
    <property type="entry name" value="alpha/beta-Hydrolases"/>
    <property type="match status" value="1"/>
</dbReference>
<keyword evidence="5" id="KW-0732">Signal</keyword>
<keyword evidence="7" id="KW-1185">Reference proteome</keyword>
<dbReference type="InterPro" id="IPR000734">
    <property type="entry name" value="TAG_lipase"/>
</dbReference>
<proteinExistence type="inferred from homology"/>
<evidence type="ECO:0000313" key="8">
    <source>
        <dbReference type="RefSeq" id="XP_026495867.2"/>
    </source>
</evidence>
<dbReference type="InterPro" id="IPR033906">
    <property type="entry name" value="Lipase_N"/>
</dbReference>
<dbReference type="OMA" id="REDIKFM"/>
<dbReference type="PANTHER" id="PTHR11610:SF169">
    <property type="entry name" value="GH15759P-RELATED"/>
    <property type="match status" value="1"/>
</dbReference>
<dbReference type="GO" id="GO:0005615">
    <property type="term" value="C:extracellular space"/>
    <property type="evidence" value="ECO:0007669"/>
    <property type="project" value="TreeGrafter"/>
</dbReference>
<evidence type="ECO:0000313" key="7">
    <source>
        <dbReference type="Proteomes" id="UP001652626"/>
    </source>
</evidence>
<organism evidence="7 8">
    <name type="scientific">Vanessa tameamea</name>
    <name type="common">Kamehameha butterfly</name>
    <dbReference type="NCBI Taxonomy" id="334116"/>
    <lineage>
        <taxon>Eukaryota</taxon>
        <taxon>Metazoa</taxon>
        <taxon>Ecdysozoa</taxon>
        <taxon>Arthropoda</taxon>
        <taxon>Hexapoda</taxon>
        <taxon>Insecta</taxon>
        <taxon>Pterygota</taxon>
        <taxon>Neoptera</taxon>
        <taxon>Endopterygota</taxon>
        <taxon>Lepidoptera</taxon>
        <taxon>Glossata</taxon>
        <taxon>Ditrysia</taxon>
        <taxon>Papilionoidea</taxon>
        <taxon>Nymphalidae</taxon>
        <taxon>Nymphalinae</taxon>
        <taxon>Vanessa</taxon>
    </lineage>
</organism>
<dbReference type="PRINTS" id="PR00821">
    <property type="entry name" value="TAGLIPASE"/>
</dbReference>
<dbReference type="InterPro" id="IPR029058">
    <property type="entry name" value="AB_hydrolase_fold"/>
</dbReference>
<gene>
    <name evidence="8" type="primary">LOC113400501</name>
</gene>
<evidence type="ECO:0000256" key="3">
    <source>
        <dbReference type="ARBA" id="ARBA00022525"/>
    </source>
</evidence>
<dbReference type="GO" id="GO:0017171">
    <property type="term" value="F:serine hydrolase activity"/>
    <property type="evidence" value="ECO:0007669"/>
    <property type="project" value="TreeGrafter"/>
</dbReference>
<dbReference type="GeneID" id="113400501"/>
<feature type="chain" id="PRO_5046726396" evidence="5">
    <location>
        <begin position="31"/>
        <end position="328"/>
    </location>
</feature>
<dbReference type="GO" id="GO:0016042">
    <property type="term" value="P:lipid catabolic process"/>
    <property type="evidence" value="ECO:0007669"/>
    <property type="project" value="TreeGrafter"/>
</dbReference>
<keyword evidence="3" id="KW-0964">Secreted</keyword>
<dbReference type="Pfam" id="PF00151">
    <property type="entry name" value="Lipase"/>
    <property type="match status" value="1"/>
</dbReference>
<evidence type="ECO:0000256" key="1">
    <source>
        <dbReference type="ARBA" id="ARBA00004613"/>
    </source>
</evidence>
<evidence type="ECO:0000256" key="5">
    <source>
        <dbReference type="SAM" id="SignalP"/>
    </source>
</evidence>
<feature type="domain" description="Lipase" evidence="6">
    <location>
        <begin position="36"/>
        <end position="323"/>
    </location>
</feature>
<sequence length="328" mass="36381">MFSSSTACRMASFFIGVAQVCFMPAPVGDCKNCCPRDDKIDIQYKLFTRINQNFFDIIEPGSPDALSRTRFNTTRPTVIYLFGFSDAATGPSTINLKNAFLAKGDYNFIAVDWSRLIVFPWYTSAVRNTRYMGQRLADFVEFLNSSGVPAGSLHVIGFSLGAEAAGFAGKNLNARGLRIGRITGLDPAYPGYSLDGKDNHLAKGDAIFVDVLHTNPGIFGFPQAIGDVDFYPNPGMWIQPGCWVDELLKNRQWSYFYGCSHNRAWRLYVESIKNPIGFPATLCRDWKSATASCRFEIDGYMGFGAQPPMTGKMYLSTNEKPPFAKEGP</sequence>
<name>A0A8B8IHP7_VANTA</name>
<dbReference type="RefSeq" id="XP_026495867.2">
    <property type="nucleotide sequence ID" value="XM_026640082.2"/>
</dbReference>
<evidence type="ECO:0000259" key="6">
    <source>
        <dbReference type="Pfam" id="PF00151"/>
    </source>
</evidence>
<dbReference type="AlphaFoldDB" id="A0A8B8IHP7"/>
<comment type="similarity">
    <text evidence="2 4">Belongs to the AB hydrolase superfamily. Lipase family.</text>
</comment>
<reference evidence="8" key="1">
    <citation type="submission" date="2025-08" db="UniProtKB">
        <authorList>
            <consortium name="RefSeq"/>
        </authorList>
    </citation>
    <scope>IDENTIFICATION</scope>
    <source>
        <tissue evidence="8">Whole body</tissue>
    </source>
</reference>
<evidence type="ECO:0000256" key="4">
    <source>
        <dbReference type="RuleBase" id="RU004262"/>
    </source>
</evidence>
<dbReference type="GO" id="GO:0016298">
    <property type="term" value="F:lipase activity"/>
    <property type="evidence" value="ECO:0007669"/>
    <property type="project" value="InterPro"/>
</dbReference>
<accession>A0A8B8IHP7</accession>
<dbReference type="InterPro" id="IPR013818">
    <property type="entry name" value="Lipase"/>
</dbReference>
<dbReference type="CDD" id="cd00707">
    <property type="entry name" value="Pancreat_lipase_like"/>
    <property type="match status" value="1"/>
</dbReference>
<protein>
    <submittedName>
        <fullName evidence="8">Pancreatic triacylglycerol lipase</fullName>
    </submittedName>
</protein>
<dbReference type="Gene3D" id="3.40.50.1820">
    <property type="entry name" value="alpha/beta hydrolase"/>
    <property type="match status" value="1"/>
</dbReference>
<dbReference type="PANTHER" id="PTHR11610">
    <property type="entry name" value="LIPASE"/>
    <property type="match status" value="1"/>
</dbReference>
<dbReference type="Proteomes" id="UP001652626">
    <property type="component" value="Chromosome 17"/>
</dbReference>
<comment type="subcellular location">
    <subcellularLocation>
        <location evidence="1">Secreted</location>
    </subcellularLocation>
</comment>
<feature type="signal peptide" evidence="5">
    <location>
        <begin position="1"/>
        <end position="30"/>
    </location>
</feature>